<dbReference type="EMBL" id="CP011390">
    <property type="protein sequence ID" value="ANE50746.1"/>
    <property type="molecule type" value="Genomic_DNA"/>
</dbReference>
<sequence length="330" mass="38556">MAPQNQQAFFNFIKTQLPPHLSLVDEIADLLNISMDSAYRRIRGEKAIDFEEIQKLASHYKLSLDQFLHLSSNAILFSDRSLNANSAFQFDQYLKALIQDLTYMNSFEQKMLYYLNKDVPIFHHFAFPELAAFKCFFWRKSIVHDPTFATKRFLLEEHVDIFKEASTKISDLYATMPSLEVWNMESINSTIRQIEYYRDTQTFAKQKDIKVVYEGLLKAVERIEGFAETGKKHTTTACGLPSGDYQIYINEFILGDNTIMVHLDGAKVVYINHAVHNYMLTKDERFCDFTNDHFQNIIKRSTPISIVNEKERKKFFFRTKEKVLSRLAGL</sequence>
<evidence type="ECO:0000313" key="2">
    <source>
        <dbReference type="EMBL" id="ANE50746.1"/>
    </source>
</evidence>
<proteinExistence type="predicted"/>
<dbReference type="OrthoDB" id="1098026at2"/>
<dbReference type="AlphaFoldDB" id="A0A172TUT3"/>
<dbReference type="RefSeq" id="WP_066404023.1">
    <property type="nucleotide sequence ID" value="NZ_CP011390.1"/>
</dbReference>
<name>A0A172TUT3_9BACT</name>
<accession>A0A172TUT3</accession>
<protein>
    <recommendedName>
        <fullName evidence="1">Transcription regulator BetR N-terminal domain-containing protein</fullName>
    </recommendedName>
</protein>
<dbReference type="KEGG" id="fla:SY85_09795"/>
<dbReference type="PATRIC" id="fig|1492898.3.peg.2099"/>
<dbReference type="Pfam" id="PF08667">
    <property type="entry name" value="BetR"/>
    <property type="match status" value="1"/>
</dbReference>
<dbReference type="InterPro" id="IPR001387">
    <property type="entry name" value="Cro/C1-type_HTH"/>
</dbReference>
<dbReference type="STRING" id="1492898.SY85_09795"/>
<feature type="domain" description="Transcription regulator BetR N-terminal" evidence="1">
    <location>
        <begin position="26"/>
        <end position="73"/>
    </location>
</feature>
<reference evidence="3" key="1">
    <citation type="submission" date="2015-01" db="EMBL/GenBank/DDBJ databases">
        <title>Flavisolibacter sp./LCS9/ whole genome sequencing.</title>
        <authorList>
            <person name="Kim M.K."/>
            <person name="Srinivasan S."/>
            <person name="Lee J.-J."/>
        </authorList>
    </citation>
    <scope>NUCLEOTIDE SEQUENCE [LARGE SCALE GENOMIC DNA]</scope>
    <source>
        <strain evidence="3">LCS9</strain>
    </source>
</reference>
<dbReference type="CDD" id="cd00093">
    <property type="entry name" value="HTH_XRE"/>
    <property type="match status" value="1"/>
</dbReference>
<gene>
    <name evidence="2" type="ORF">SY85_09795</name>
</gene>
<evidence type="ECO:0000313" key="3">
    <source>
        <dbReference type="Proteomes" id="UP000077177"/>
    </source>
</evidence>
<dbReference type="Proteomes" id="UP000077177">
    <property type="component" value="Chromosome"/>
</dbReference>
<keyword evidence="3" id="KW-1185">Reference proteome</keyword>
<dbReference type="InterPro" id="IPR013975">
    <property type="entry name" value="Tscrpt_reg_BetR_N"/>
</dbReference>
<organism evidence="2 3">
    <name type="scientific">Flavisolibacter tropicus</name>
    <dbReference type="NCBI Taxonomy" id="1492898"/>
    <lineage>
        <taxon>Bacteria</taxon>
        <taxon>Pseudomonadati</taxon>
        <taxon>Bacteroidota</taxon>
        <taxon>Chitinophagia</taxon>
        <taxon>Chitinophagales</taxon>
        <taxon>Chitinophagaceae</taxon>
        <taxon>Flavisolibacter</taxon>
    </lineage>
</organism>
<evidence type="ECO:0000259" key="1">
    <source>
        <dbReference type="Pfam" id="PF08667"/>
    </source>
</evidence>
<reference evidence="2 3" key="2">
    <citation type="journal article" date="2016" name="Int. J. Syst. Evol. Microbiol.">
        <title>Flavisolibacter tropicus sp. nov., isolated from tropical soil.</title>
        <authorList>
            <person name="Lee J.J."/>
            <person name="Kang M.S."/>
            <person name="Kim G.S."/>
            <person name="Lee C.S."/>
            <person name="Lim S."/>
            <person name="Lee J."/>
            <person name="Roh S.H."/>
            <person name="Kang H."/>
            <person name="Ha J.M."/>
            <person name="Bae S."/>
            <person name="Jung H.Y."/>
            <person name="Kim M.K."/>
        </authorList>
    </citation>
    <scope>NUCLEOTIDE SEQUENCE [LARGE SCALE GENOMIC DNA]</scope>
    <source>
        <strain evidence="2 3">LCS9</strain>
    </source>
</reference>